<sequence length="393" mass="44361">MTSFLIRTNQRGLSWSRDHCLFIFRRESHAKSYGEILEVKSSAAMPPKRQQRSPSRVTTKRKKTASASSVVQVQGVVSDANQSLPTIDYDKLALAVIKHSSNKTQEQIDTLPEDNTRPAVISLPAESYQDTTPLVSVAGPSSAQLNIPAPNNLSNENPALGDLLDKVFAGEPARSTEMHNFSTNIVSDGIPLASSVPHKLKLKIWNNEFIDFRSLLGTSEEPVRLSISTGIIQLHQSPKFKSPINISQWTDAFLLFMAVYIEKYSTEAPHLLKYAHMVREIYQLHGDNAFRSYDEQFRKLRETMNLPWQQPNQELRLRAATLPKTSPGKQSHNQNQPFRVRFCFQFNKGERCNKNPCPFKHSCSQCKGNHPKSKCTGFKPQQQSKSPNTNQNK</sequence>
<name>A0A8B8BTJ3_CRAVI</name>
<keyword evidence="1" id="KW-0862">Zinc</keyword>
<evidence type="ECO:0000256" key="2">
    <source>
        <dbReference type="SAM" id="MobiDB-lite"/>
    </source>
</evidence>
<reference evidence="5" key="1">
    <citation type="submission" date="2025-08" db="UniProtKB">
        <authorList>
            <consortium name="RefSeq"/>
        </authorList>
    </citation>
    <scope>IDENTIFICATION</scope>
    <source>
        <tissue evidence="5">Whole sample</tissue>
    </source>
</reference>
<dbReference type="PANTHER" id="PTHR35558:SF1">
    <property type="entry name" value="ENDONUCLEASE_EXONUCLEASE_PHOSPHATASE DOMAIN-CONTAINING PROTEIN"/>
    <property type="match status" value="1"/>
</dbReference>
<feature type="domain" description="C3H1-type" evidence="3">
    <location>
        <begin position="337"/>
        <end position="364"/>
    </location>
</feature>
<keyword evidence="1" id="KW-0479">Metal-binding</keyword>
<dbReference type="PANTHER" id="PTHR35558">
    <property type="entry name" value="SGNH_HYDRO DOMAIN-CONTAINING PROTEIN"/>
    <property type="match status" value="1"/>
</dbReference>
<evidence type="ECO:0000259" key="3">
    <source>
        <dbReference type="PROSITE" id="PS50103"/>
    </source>
</evidence>
<feature type="region of interest" description="Disordered" evidence="2">
    <location>
        <begin position="41"/>
        <end position="65"/>
    </location>
</feature>
<organism evidence="4 5">
    <name type="scientific">Crassostrea virginica</name>
    <name type="common">Eastern oyster</name>
    <dbReference type="NCBI Taxonomy" id="6565"/>
    <lineage>
        <taxon>Eukaryota</taxon>
        <taxon>Metazoa</taxon>
        <taxon>Spiralia</taxon>
        <taxon>Lophotrochozoa</taxon>
        <taxon>Mollusca</taxon>
        <taxon>Bivalvia</taxon>
        <taxon>Autobranchia</taxon>
        <taxon>Pteriomorphia</taxon>
        <taxon>Ostreida</taxon>
        <taxon>Ostreoidea</taxon>
        <taxon>Ostreidae</taxon>
        <taxon>Crassostrea</taxon>
    </lineage>
</organism>
<dbReference type="AlphaFoldDB" id="A0A8B8BTJ3"/>
<dbReference type="RefSeq" id="XP_022306246.1">
    <property type="nucleotide sequence ID" value="XM_022450538.1"/>
</dbReference>
<dbReference type="GO" id="GO:0008270">
    <property type="term" value="F:zinc ion binding"/>
    <property type="evidence" value="ECO:0007669"/>
    <property type="project" value="UniProtKB-KW"/>
</dbReference>
<keyword evidence="1" id="KW-0863">Zinc-finger</keyword>
<dbReference type="PROSITE" id="PS50103">
    <property type="entry name" value="ZF_C3H1"/>
    <property type="match status" value="1"/>
</dbReference>
<dbReference type="InterPro" id="IPR000571">
    <property type="entry name" value="Znf_CCCH"/>
</dbReference>
<evidence type="ECO:0000256" key="1">
    <source>
        <dbReference type="PROSITE-ProRule" id="PRU00723"/>
    </source>
</evidence>
<dbReference type="Proteomes" id="UP000694844">
    <property type="component" value="Chromosome 9"/>
</dbReference>
<accession>A0A8B8BTJ3</accession>
<gene>
    <name evidence="5" type="primary">LOC111112767</name>
</gene>
<protein>
    <submittedName>
        <fullName evidence="5">Uncharacterized protein LOC111112767 isoform X1</fullName>
    </submittedName>
</protein>
<feature type="compositionally biased region" description="Polar residues" evidence="2">
    <location>
        <begin position="379"/>
        <end position="393"/>
    </location>
</feature>
<evidence type="ECO:0000313" key="5">
    <source>
        <dbReference type="RefSeq" id="XP_022306246.1"/>
    </source>
</evidence>
<dbReference type="KEGG" id="cvn:111112767"/>
<feature type="region of interest" description="Disordered" evidence="2">
    <location>
        <begin position="369"/>
        <end position="393"/>
    </location>
</feature>
<evidence type="ECO:0000313" key="4">
    <source>
        <dbReference type="Proteomes" id="UP000694844"/>
    </source>
</evidence>
<feature type="zinc finger region" description="C3H1-type" evidence="1">
    <location>
        <begin position="337"/>
        <end position="364"/>
    </location>
</feature>
<proteinExistence type="predicted"/>
<dbReference type="OrthoDB" id="6145309at2759"/>
<keyword evidence="4" id="KW-1185">Reference proteome</keyword>
<dbReference type="GeneID" id="111112767"/>